<feature type="domain" description="TRUD" evidence="6">
    <location>
        <begin position="301"/>
        <end position="575"/>
    </location>
</feature>
<dbReference type="InterPro" id="IPR042214">
    <property type="entry name" value="TruD_catalytic"/>
</dbReference>
<dbReference type="PANTHER" id="PTHR13326:SF31">
    <property type="entry name" value="PSEUDOURIDYLATE SYNTHASE 7 HOMOLOG"/>
    <property type="match status" value="1"/>
</dbReference>
<dbReference type="InterPro" id="IPR001656">
    <property type="entry name" value="PsdUridine_synth_TruD"/>
</dbReference>
<dbReference type="PROSITE" id="PS01268">
    <property type="entry name" value="UPF0024"/>
    <property type="match status" value="1"/>
</dbReference>
<dbReference type="EMBL" id="HBUF01357131">
    <property type="protein sequence ID" value="CAG6718227.1"/>
    <property type="molecule type" value="Transcribed_RNA"/>
</dbReference>
<feature type="region of interest" description="Disordered" evidence="5">
    <location>
        <begin position="457"/>
        <end position="492"/>
    </location>
</feature>
<dbReference type="PIRSF" id="PIRSF037016">
    <property type="entry name" value="Pseudouridin_synth_euk_prd"/>
    <property type="match status" value="1"/>
</dbReference>
<feature type="compositionally biased region" description="Basic and acidic residues" evidence="5">
    <location>
        <begin position="457"/>
        <end position="479"/>
    </location>
</feature>
<sequence length="668" mass="76402">MAFNYQNKKRPGPPLYTSFGETPPPASRSKKMKKVLGEEDVFIREYVNRENKGFTGTIKVRYADFQVNEIDKDGNLVQLTNFDPPVYPSDLEVPDIDAEKIKELLSEEEITKIAALKDLPPNQKESVEIEVTNFDKEQRTFLHKYVKLIGSNTLNSNTLDKPDGKKFIEVNTKKKSRAEIRRSNAKKIKFLHFTLMKTNTETSEMLFLLGKQFSKKVNKFQIAGTKDKRAVTSQRVSCKYLNYSDIDKLTLNRIKLGNFEYKEHPLQLGDLKGNFFRIAIRGVTATDETIEETMTLFKENGFINYFGLQRFGNNAEAATHDVGRLLLQNNWRAAVQLILRPVPVQLNTPPKIQKIEYLKQRYAQSKSAAMTLRGCDDVGFLKSCIEARILVGLARHGENAFLNALENITRNTATLYLHAYQSYIWNRVVSERIKKFGKEIQVGDLVLVEVITPEIPPVKEPKPESMKERREERRRNRREDEEEDEEDDDEEEIIYDVPAARANIHVVTAEDIARAAYTLADVVYPCPGYDVKLPENEIGSWYYDYLKEDNLDMESFRSSVKLFSLTGSYRKIVLKAPDVAWSIIRHDLPDDDILLSDACKLANRTLSEFKTKSLKAVAIEMTLPPGVYATMALREVMKCSAYAAHQRTPVSSVPIPVVQTEEGAYIDY</sequence>
<dbReference type="GO" id="GO:0009982">
    <property type="term" value="F:pseudouridine synthase activity"/>
    <property type="evidence" value="ECO:0007669"/>
    <property type="project" value="InterPro"/>
</dbReference>
<dbReference type="AlphaFoldDB" id="A0A8D8LKV5"/>
<evidence type="ECO:0000256" key="5">
    <source>
        <dbReference type="SAM" id="MobiDB-lite"/>
    </source>
</evidence>
<evidence type="ECO:0000256" key="2">
    <source>
        <dbReference type="ARBA" id="ARBA00022694"/>
    </source>
</evidence>
<evidence type="ECO:0000256" key="1">
    <source>
        <dbReference type="ARBA" id="ARBA00007953"/>
    </source>
</evidence>
<dbReference type="Gene3D" id="3.30.2350.20">
    <property type="entry name" value="TruD, catalytic domain"/>
    <property type="match status" value="2"/>
</dbReference>
<dbReference type="EMBL" id="HBUF01228011">
    <property type="protein sequence ID" value="CAG6672262.1"/>
    <property type="molecule type" value="Transcribed_RNA"/>
</dbReference>
<evidence type="ECO:0000259" key="6">
    <source>
        <dbReference type="PROSITE" id="PS50984"/>
    </source>
</evidence>
<dbReference type="SUPFAM" id="SSF55120">
    <property type="entry name" value="Pseudouridine synthase"/>
    <property type="match status" value="1"/>
</dbReference>
<comment type="catalytic activity">
    <reaction evidence="4">
        <text>a uridine in tRNA = a pseudouridine in tRNA</text>
        <dbReference type="Rhea" id="RHEA:54572"/>
        <dbReference type="Rhea" id="RHEA-COMP:13339"/>
        <dbReference type="Rhea" id="RHEA-COMP:13934"/>
        <dbReference type="ChEBI" id="CHEBI:65314"/>
        <dbReference type="ChEBI" id="CHEBI:65315"/>
    </reaction>
</comment>
<evidence type="ECO:0000313" key="7">
    <source>
        <dbReference type="EMBL" id="CAG6610976.1"/>
    </source>
</evidence>
<dbReference type="PROSITE" id="PS50984">
    <property type="entry name" value="TRUD"/>
    <property type="match status" value="1"/>
</dbReference>
<reference evidence="7" key="1">
    <citation type="submission" date="2021-05" db="EMBL/GenBank/DDBJ databases">
        <authorList>
            <person name="Alioto T."/>
            <person name="Alioto T."/>
            <person name="Gomez Garrido J."/>
        </authorList>
    </citation>
    <scope>NUCLEOTIDE SEQUENCE</scope>
</reference>
<accession>A0A8D8LKV5</accession>
<evidence type="ECO:0000256" key="4">
    <source>
        <dbReference type="ARBA" id="ARBA00036943"/>
    </source>
</evidence>
<name>A0A8D8LKV5_9HEMI</name>
<dbReference type="EMBL" id="HBUF01228010">
    <property type="protein sequence ID" value="CAG6672261.1"/>
    <property type="molecule type" value="Transcribed_RNA"/>
</dbReference>
<feature type="compositionally biased region" description="Acidic residues" evidence="5">
    <location>
        <begin position="480"/>
        <end position="492"/>
    </location>
</feature>
<proteinExistence type="inferred from homology"/>
<dbReference type="CDD" id="cd02576">
    <property type="entry name" value="PseudoU_synth_ScPUS7"/>
    <property type="match status" value="1"/>
</dbReference>
<comment type="similarity">
    <text evidence="1">Belongs to the pseudouridine synthase TruD family.</text>
</comment>
<dbReference type="GO" id="GO:0003723">
    <property type="term" value="F:RNA binding"/>
    <property type="evidence" value="ECO:0007669"/>
    <property type="project" value="InterPro"/>
</dbReference>
<dbReference type="NCBIfam" id="TIGR00094">
    <property type="entry name" value="tRNA_TruD_broad"/>
    <property type="match status" value="1"/>
</dbReference>
<feature type="region of interest" description="Disordered" evidence="5">
    <location>
        <begin position="1"/>
        <end position="31"/>
    </location>
</feature>
<dbReference type="GO" id="GO:0008033">
    <property type="term" value="P:tRNA processing"/>
    <property type="evidence" value="ECO:0007669"/>
    <property type="project" value="UniProtKB-KW"/>
</dbReference>
<dbReference type="EMBL" id="HBUF01020272">
    <property type="protein sequence ID" value="CAG6610976.1"/>
    <property type="molecule type" value="Transcribed_RNA"/>
</dbReference>
<dbReference type="PANTHER" id="PTHR13326">
    <property type="entry name" value="TRNA PSEUDOURIDINE SYNTHASE D"/>
    <property type="match status" value="1"/>
</dbReference>
<dbReference type="GO" id="GO:0005634">
    <property type="term" value="C:nucleus"/>
    <property type="evidence" value="ECO:0007669"/>
    <property type="project" value="TreeGrafter"/>
</dbReference>
<organism evidence="7">
    <name type="scientific">Cacopsylla melanoneura</name>
    <dbReference type="NCBI Taxonomy" id="428564"/>
    <lineage>
        <taxon>Eukaryota</taxon>
        <taxon>Metazoa</taxon>
        <taxon>Ecdysozoa</taxon>
        <taxon>Arthropoda</taxon>
        <taxon>Hexapoda</taxon>
        <taxon>Insecta</taxon>
        <taxon>Pterygota</taxon>
        <taxon>Neoptera</taxon>
        <taxon>Paraneoptera</taxon>
        <taxon>Hemiptera</taxon>
        <taxon>Sternorrhyncha</taxon>
        <taxon>Psylloidea</taxon>
        <taxon>Psyllidae</taxon>
        <taxon>Psyllinae</taxon>
        <taxon>Cacopsylla</taxon>
    </lineage>
</organism>
<protein>
    <submittedName>
        <fullName evidence="7">Pseudouridylate synthase 7 homolog</fullName>
    </submittedName>
</protein>
<dbReference type="GO" id="GO:0001522">
    <property type="term" value="P:pseudouridine synthesis"/>
    <property type="evidence" value="ECO:0007669"/>
    <property type="project" value="InterPro"/>
</dbReference>
<keyword evidence="2" id="KW-0819">tRNA processing</keyword>
<dbReference type="Pfam" id="PF01142">
    <property type="entry name" value="TruD"/>
    <property type="match status" value="2"/>
</dbReference>
<evidence type="ECO:0000256" key="3">
    <source>
        <dbReference type="ARBA" id="ARBA00023235"/>
    </source>
</evidence>
<dbReference type="InterPro" id="IPR020119">
    <property type="entry name" value="PsdUridine_synth_TruD_CS"/>
</dbReference>
<keyword evidence="3" id="KW-0413">Isomerase</keyword>
<dbReference type="InterPro" id="IPR020103">
    <property type="entry name" value="PsdUridine_synth_cat_dom_sf"/>
</dbReference>
<dbReference type="InterPro" id="IPR011760">
    <property type="entry name" value="PsdUridine_synth_TruD_insert"/>
</dbReference>